<proteinExistence type="inferred from homology"/>
<dbReference type="OrthoDB" id="9815592at2"/>
<evidence type="ECO:0000256" key="3">
    <source>
        <dbReference type="ARBA" id="ARBA00022737"/>
    </source>
</evidence>
<evidence type="ECO:0008006" key="7">
    <source>
        <dbReference type="Google" id="ProtNLM"/>
    </source>
</evidence>
<dbReference type="PANTHER" id="PTHR23416">
    <property type="entry name" value="SIALIC ACID SYNTHASE-RELATED"/>
    <property type="match status" value="1"/>
</dbReference>
<dbReference type="InterPro" id="IPR018357">
    <property type="entry name" value="Hexapep_transf_CS"/>
</dbReference>
<comment type="caution">
    <text evidence="5">The sequence shown here is derived from an EMBL/GenBank/DDBJ whole genome shotgun (WGS) entry which is preliminary data.</text>
</comment>
<evidence type="ECO:0000256" key="4">
    <source>
        <dbReference type="ARBA" id="ARBA00023315"/>
    </source>
</evidence>
<accession>A0A4U1B822</accession>
<name>A0A4U1B822_9GAMM</name>
<evidence type="ECO:0000256" key="2">
    <source>
        <dbReference type="ARBA" id="ARBA00022679"/>
    </source>
</evidence>
<dbReference type="Pfam" id="PF00132">
    <property type="entry name" value="Hexapep"/>
    <property type="match status" value="1"/>
</dbReference>
<reference evidence="5 6" key="1">
    <citation type="submission" date="2019-04" db="EMBL/GenBank/DDBJ databases">
        <title>Thalassotalea guangxiensis sp. nov., isolated from sediment of the coastal wetland.</title>
        <authorList>
            <person name="Zheng S."/>
            <person name="Zhang D."/>
        </authorList>
    </citation>
    <scope>NUCLEOTIDE SEQUENCE [LARGE SCALE GENOMIC DNA]</scope>
    <source>
        <strain evidence="5 6">ZS-4</strain>
    </source>
</reference>
<dbReference type="RefSeq" id="WP_136735150.1">
    <property type="nucleotide sequence ID" value="NZ_SWDB01000010.1"/>
</dbReference>
<dbReference type="AlphaFoldDB" id="A0A4U1B822"/>
<keyword evidence="6" id="KW-1185">Reference proteome</keyword>
<dbReference type="EMBL" id="SWDB01000010">
    <property type="protein sequence ID" value="TKB46142.1"/>
    <property type="molecule type" value="Genomic_DNA"/>
</dbReference>
<sequence>MKLFVAAKRRINSFYWKHVLGGCGENCVVDTDVDIYNAHNVFFGNNVTVNTRAIIQSCGNSVIRLGNNVVVSYGSMILTGNLDFIQLKGGHNTTNVTIGDNTWIGANAIILPGVVIGSGSVIAAGSIVTKNVGNNVIVAGNPAKVIKDINRKSS</sequence>
<dbReference type="SUPFAM" id="SSF51161">
    <property type="entry name" value="Trimeric LpxA-like enzymes"/>
    <property type="match status" value="1"/>
</dbReference>
<dbReference type="Gene3D" id="2.160.10.10">
    <property type="entry name" value="Hexapeptide repeat proteins"/>
    <property type="match status" value="1"/>
</dbReference>
<dbReference type="GO" id="GO:0005829">
    <property type="term" value="C:cytosol"/>
    <property type="evidence" value="ECO:0007669"/>
    <property type="project" value="TreeGrafter"/>
</dbReference>
<dbReference type="PANTHER" id="PTHR23416:SF23">
    <property type="entry name" value="ACETYLTRANSFERASE C18B11.09C-RELATED"/>
    <property type="match status" value="1"/>
</dbReference>
<dbReference type="PROSITE" id="PS00101">
    <property type="entry name" value="HEXAPEP_TRANSFERASES"/>
    <property type="match status" value="1"/>
</dbReference>
<comment type="similarity">
    <text evidence="1">Belongs to the transferase hexapeptide repeat family.</text>
</comment>
<keyword evidence="2" id="KW-0808">Transferase</keyword>
<keyword evidence="3" id="KW-0677">Repeat</keyword>
<organism evidence="5 6">
    <name type="scientific">Thalassotalea mangrovi</name>
    <dbReference type="NCBI Taxonomy" id="2572245"/>
    <lineage>
        <taxon>Bacteria</taxon>
        <taxon>Pseudomonadati</taxon>
        <taxon>Pseudomonadota</taxon>
        <taxon>Gammaproteobacteria</taxon>
        <taxon>Alteromonadales</taxon>
        <taxon>Colwelliaceae</taxon>
        <taxon>Thalassotalea</taxon>
    </lineage>
</organism>
<protein>
    <recommendedName>
        <fullName evidence="7">Acyltransferase</fullName>
    </recommendedName>
</protein>
<dbReference type="InterPro" id="IPR011004">
    <property type="entry name" value="Trimer_LpxA-like_sf"/>
</dbReference>
<keyword evidence="4" id="KW-0012">Acyltransferase</keyword>
<gene>
    <name evidence="5" type="ORF">E8M12_05815</name>
</gene>
<dbReference type="Proteomes" id="UP000307999">
    <property type="component" value="Unassembled WGS sequence"/>
</dbReference>
<dbReference type="InterPro" id="IPR001451">
    <property type="entry name" value="Hexapep"/>
</dbReference>
<dbReference type="GO" id="GO:0008374">
    <property type="term" value="F:O-acyltransferase activity"/>
    <property type="evidence" value="ECO:0007669"/>
    <property type="project" value="TreeGrafter"/>
</dbReference>
<evidence type="ECO:0000256" key="1">
    <source>
        <dbReference type="ARBA" id="ARBA00007274"/>
    </source>
</evidence>
<evidence type="ECO:0000313" key="5">
    <source>
        <dbReference type="EMBL" id="TKB46142.1"/>
    </source>
</evidence>
<dbReference type="InterPro" id="IPR051159">
    <property type="entry name" value="Hexapeptide_acetyltransf"/>
</dbReference>
<evidence type="ECO:0000313" key="6">
    <source>
        <dbReference type="Proteomes" id="UP000307999"/>
    </source>
</evidence>